<dbReference type="EMBL" id="BAABGA010000120">
    <property type="protein sequence ID" value="GAA4472627.1"/>
    <property type="molecule type" value="Genomic_DNA"/>
</dbReference>
<sequence>MTQLMLFDSPVVTSPIASRSAVAVASPAVVAPKAIQSSAVRKSERPGTKLAAANINEPKAGLNHMGDLARLVLMRHDLVAARRAARAARAARAPR</sequence>
<evidence type="ECO:0000313" key="2">
    <source>
        <dbReference type="Proteomes" id="UP001500840"/>
    </source>
</evidence>
<evidence type="ECO:0000313" key="1">
    <source>
        <dbReference type="EMBL" id="GAA4472627.1"/>
    </source>
</evidence>
<reference evidence="2" key="1">
    <citation type="journal article" date="2019" name="Int. J. Syst. Evol. Microbiol.">
        <title>The Global Catalogue of Microorganisms (GCM) 10K type strain sequencing project: providing services to taxonomists for standard genome sequencing and annotation.</title>
        <authorList>
            <consortium name="The Broad Institute Genomics Platform"/>
            <consortium name="The Broad Institute Genome Sequencing Center for Infectious Disease"/>
            <person name="Wu L."/>
            <person name="Ma J."/>
        </authorList>
    </citation>
    <scope>NUCLEOTIDE SEQUENCE [LARGE SCALE GENOMIC DNA]</scope>
    <source>
        <strain evidence="2">JCM 17759</strain>
    </source>
</reference>
<proteinExistence type="predicted"/>
<organism evidence="1 2">
    <name type="scientific">Novipirellula rosea</name>
    <dbReference type="NCBI Taxonomy" id="1031540"/>
    <lineage>
        <taxon>Bacteria</taxon>
        <taxon>Pseudomonadati</taxon>
        <taxon>Planctomycetota</taxon>
        <taxon>Planctomycetia</taxon>
        <taxon>Pirellulales</taxon>
        <taxon>Pirellulaceae</taxon>
        <taxon>Novipirellula</taxon>
    </lineage>
</organism>
<dbReference type="RefSeq" id="WP_345328338.1">
    <property type="nucleotide sequence ID" value="NZ_BAABGA010000120.1"/>
</dbReference>
<comment type="caution">
    <text evidence="1">The sequence shown here is derived from an EMBL/GenBank/DDBJ whole genome shotgun (WGS) entry which is preliminary data.</text>
</comment>
<gene>
    <name evidence="1" type="ORF">GCM10023156_69450</name>
</gene>
<name>A0ABP8NT04_9BACT</name>
<protein>
    <submittedName>
        <fullName evidence="1">Uncharacterized protein</fullName>
    </submittedName>
</protein>
<accession>A0ABP8NT04</accession>
<keyword evidence="2" id="KW-1185">Reference proteome</keyword>
<dbReference type="Proteomes" id="UP001500840">
    <property type="component" value="Unassembled WGS sequence"/>
</dbReference>